<evidence type="ECO:0000313" key="3">
    <source>
        <dbReference type="EMBL" id="KAJ4476518.1"/>
    </source>
</evidence>
<protein>
    <recommendedName>
        <fullName evidence="2">DUF6534 domain-containing protein</fullName>
    </recommendedName>
</protein>
<dbReference type="PANTHER" id="PTHR40465">
    <property type="entry name" value="CHROMOSOME 1, WHOLE GENOME SHOTGUN SEQUENCE"/>
    <property type="match status" value="1"/>
</dbReference>
<feature type="transmembrane region" description="Helical" evidence="1">
    <location>
        <begin position="155"/>
        <end position="177"/>
    </location>
</feature>
<dbReference type="EMBL" id="JANVFT010000070">
    <property type="protein sequence ID" value="KAJ4476518.1"/>
    <property type="molecule type" value="Genomic_DNA"/>
</dbReference>
<dbReference type="Pfam" id="PF20152">
    <property type="entry name" value="DUF6534"/>
    <property type="match status" value="1"/>
</dbReference>
<keyword evidence="1" id="KW-1133">Transmembrane helix</keyword>
<proteinExistence type="predicted"/>
<reference evidence="3" key="1">
    <citation type="submission" date="2022-08" db="EMBL/GenBank/DDBJ databases">
        <title>A Global Phylogenomic Analysis of the Shiitake Genus Lentinula.</title>
        <authorList>
            <consortium name="DOE Joint Genome Institute"/>
            <person name="Sierra-Patev S."/>
            <person name="Min B."/>
            <person name="Naranjo-Ortiz M."/>
            <person name="Looney B."/>
            <person name="Konkel Z."/>
            <person name="Slot J.C."/>
            <person name="Sakamoto Y."/>
            <person name="Steenwyk J.L."/>
            <person name="Rokas A."/>
            <person name="Carro J."/>
            <person name="Camarero S."/>
            <person name="Ferreira P."/>
            <person name="Molpeceres G."/>
            <person name="Ruiz-Duenas F.J."/>
            <person name="Serrano A."/>
            <person name="Henrissat B."/>
            <person name="Drula E."/>
            <person name="Hughes K.W."/>
            <person name="Mata J.L."/>
            <person name="Ishikawa N.K."/>
            <person name="Vargas-Isla R."/>
            <person name="Ushijima S."/>
            <person name="Smith C.A."/>
            <person name="Ahrendt S."/>
            <person name="Andreopoulos W."/>
            <person name="He G."/>
            <person name="Labutti K."/>
            <person name="Lipzen A."/>
            <person name="Ng V."/>
            <person name="Riley R."/>
            <person name="Sandor L."/>
            <person name="Barry K."/>
            <person name="Martinez A.T."/>
            <person name="Xiao Y."/>
            <person name="Gibbons J.G."/>
            <person name="Terashima K."/>
            <person name="Grigoriev I.V."/>
            <person name="Hibbett D.S."/>
        </authorList>
    </citation>
    <scope>NUCLEOTIDE SEQUENCE</scope>
    <source>
        <strain evidence="3">RHP3577 ss4</strain>
    </source>
</reference>
<feature type="transmembrane region" description="Helical" evidence="1">
    <location>
        <begin position="223"/>
        <end position="244"/>
    </location>
</feature>
<feature type="transmembrane region" description="Helical" evidence="1">
    <location>
        <begin position="197"/>
        <end position="217"/>
    </location>
</feature>
<feature type="transmembrane region" description="Helical" evidence="1">
    <location>
        <begin position="6"/>
        <end position="29"/>
    </location>
</feature>
<keyword evidence="1" id="KW-0812">Transmembrane</keyword>
<sequence>MAPSSISSVFGSGLVGIVLAATSQVYSYYNNYSKDKAWMKLLVALIWVILSLQYALNLHAIYTYLIDDFGQDAKLAVADWDWLSYAVLTSVTSILVQLFFARRLFYLLRNKIAKWAVPGIISAFSLIGFTFGVFITQSSIHMKLFSSFTKITWGIDLWLGANVTCDICITLCMCYALHTSRTGIKSTDRLINKLMAYSVQTGAVTSFTEIFCLATFTASGFHFGHILVVFPLSGLYATSFLANLHARHPNTPSPSSSDQFIDMSVNRSYGGSRTTKKMVFSPNDECLDETSTDAEYIVKPAAPHDAYDAGTVV</sequence>
<accession>A0ABQ8V7D2</accession>
<evidence type="ECO:0000259" key="2">
    <source>
        <dbReference type="Pfam" id="PF20152"/>
    </source>
</evidence>
<keyword evidence="4" id="KW-1185">Reference proteome</keyword>
<evidence type="ECO:0000256" key="1">
    <source>
        <dbReference type="SAM" id="Phobius"/>
    </source>
</evidence>
<feature type="transmembrane region" description="Helical" evidence="1">
    <location>
        <begin position="41"/>
        <end position="62"/>
    </location>
</feature>
<evidence type="ECO:0000313" key="4">
    <source>
        <dbReference type="Proteomes" id="UP001150217"/>
    </source>
</evidence>
<dbReference type="Proteomes" id="UP001150217">
    <property type="component" value="Unassembled WGS sequence"/>
</dbReference>
<dbReference type="PANTHER" id="PTHR40465:SF1">
    <property type="entry name" value="DUF6534 DOMAIN-CONTAINING PROTEIN"/>
    <property type="match status" value="1"/>
</dbReference>
<dbReference type="InterPro" id="IPR045339">
    <property type="entry name" value="DUF6534"/>
</dbReference>
<gene>
    <name evidence="3" type="ORF">C8R41DRAFT_845758</name>
</gene>
<feature type="domain" description="DUF6534" evidence="2">
    <location>
        <begin position="163"/>
        <end position="248"/>
    </location>
</feature>
<organism evidence="3 4">
    <name type="scientific">Lentinula lateritia</name>
    <dbReference type="NCBI Taxonomy" id="40482"/>
    <lineage>
        <taxon>Eukaryota</taxon>
        <taxon>Fungi</taxon>
        <taxon>Dikarya</taxon>
        <taxon>Basidiomycota</taxon>
        <taxon>Agaricomycotina</taxon>
        <taxon>Agaricomycetes</taxon>
        <taxon>Agaricomycetidae</taxon>
        <taxon>Agaricales</taxon>
        <taxon>Marasmiineae</taxon>
        <taxon>Omphalotaceae</taxon>
        <taxon>Lentinula</taxon>
    </lineage>
</organism>
<name>A0ABQ8V7D2_9AGAR</name>
<comment type="caution">
    <text evidence="3">The sequence shown here is derived from an EMBL/GenBank/DDBJ whole genome shotgun (WGS) entry which is preliminary data.</text>
</comment>
<keyword evidence="1" id="KW-0472">Membrane</keyword>
<feature type="transmembrane region" description="Helical" evidence="1">
    <location>
        <begin position="112"/>
        <end position="135"/>
    </location>
</feature>
<feature type="transmembrane region" description="Helical" evidence="1">
    <location>
        <begin position="82"/>
        <end position="100"/>
    </location>
</feature>